<dbReference type="SMART" id="SM00490">
    <property type="entry name" value="HELICc"/>
    <property type="match status" value="1"/>
</dbReference>
<dbReference type="AlphaFoldDB" id="A0A6I6MQ10"/>
<dbReference type="PANTHER" id="PTHR12131:SF1">
    <property type="entry name" value="ATP-DEPENDENT RNA HELICASE SUPV3L1, MITOCHONDRIAL-RELATED"/>
    <property type="match status" value="1"/>
</dbReference>
<dbReference type="InterPro" id="IPR001650">
    <property type="entry name" value="Helicase_C-like"/>
</dbReference>
<dbReference type="Gene3D" id="3.40.50.300">
    <property type="entry name" value="P-loop containing nucleotide triphosphate hydrolases"/>
    <property type="match status" value="2"/>
</dbReference>
<dbReference type="GO" id="GO:0016787">
    <property type="term" value="F:hydrolase activity"/>
    <property type="evidence" value="ECO:0007669"/>
    <property type="project" value="UniProtKB-KW"/>
</dbReference>
<feature type="region of interest" description="Disordered" evidence="5">
    <location>
        <begin position="791"/>
        <end position="839"/>
    </location>
</feature>
<dbReference type="GO" id="GO:0004386">
    <property type="term" value="F:helicase activity"/>
    <property type="evidence" value="ECO:0007669"/>
    <property type="project" value="UniProtKB-KW"/>
</dbReference>
<keyword evidence="2" id="KW-0378">Hydrolase</keyword>
<organism evidence="7 8">
    <name type="scientific">Terricaulis silvestris</name>
    <dbReference type="NCBI Taxonomy" id="2686094"/>
    <lineage>
        <taxon>Bacteria</taxon>
        <taxon>Pseudomonadati</taxon>
        <taxon>Pseudomonadota</taxon>
        <taxon>Alphaproteobacteria</taxon>
        <taxon>Caulobacterales</taxon>
        <taxon>Caulobacteraceae</taxon>
        <taxon>Terricaulis</taxon>
    </lineage>
</organism>
<evidence type="ECO:0000256" key="2">
    <source>
        <dbReference type="ARBA" id="ARBA00022801"/>
    </source>
</evidence>
<keyword evidence="1" id="KW-0547">Nucleotide-binding</keyword>
<feature type="compositionally biased region" description="Basic residues" evidence="5">
    <location>
        <begin position="799"/>
        <end position="808"/>
    </location>
</feature>
<reference evidence="8" key="1">
    <citation type="submission" date="2019-12" db="EMBL/GenBank/DDBJ databases">
        <title>Complete genome of Terracaulis silvestris 0127_4.</title>
        <authorList>
            <person name="Vieira S."/>
            <person name="Riedel T."/>
            <person name="Sproer C."/>
            <person name="Pascual J."/>
            <person name="Boedeker C."/>
            <person name="Overmann J."/>
        </authorList>
    </citation>
    <scope>NUCLEOTIDE SEQUENCE [LARGE SCALE GENOMIC DNA]</scope>
    <source>
        <strain evidence="8">0127_4</strain>
    </source>
</reference>
<dbReference type="InterPro" id="IPR050699">
    <property type="entry name" value="RNA-DNA_Helicase"/>
</dbReference>
<keyword evidence="3 7" id="KW-0347">Helicase</keyword>
<gene>
    <name evidence="7" type="ORF">DSM104635_00039</name>
</gene>
<dbReference type="Pfam" id="PF00271">
    <property type="entry name" value="Helicase_C"/>
    <property type="match status" value="1"/>
</dbReference>
<keyword evidence="8" id="KW-1185">Reference proteome</keyword>
<evidence type="ECO:0000256" key="3">
    <source>
        <dbReference type="ARBA" id="ARBA00022806"/>
    </source>
</evidence>
<dbReference type="Pfam" id="PF22527">
    <property type="entry name" value="DEXQc_Suv3"/>
    <property type="match status" value="1"/>
</dbReference>
<dbReference type="GO" id="GO:0005524">
    <property type="term" value="F:ATP binding"/>
    <property type="evidence" value="ECO:0007669"/>
    <property type="project" value="UniProtKB-KW"/>
</dbReference>
<evidence type="ECO:0000256" key="5">
    <source>
        <dbReference type="SAM" id="MobiDB-lite"/>
    </source>
</evidence>
<dbReference type="KEGG" id="tsv:DSM104635_00039"/>
<dbReference type="InterPro" id="IPR055206">
    <property type="entry name" value="DEXQc_SUV3"/>
</dbReference>
<name>A0A6I6MQ10_9CAUL</name>
<sequence>MAARARGRANIKAVLGPTNTGKTHLAIERMLGHASGMIGLPLRLLAREVYDRVVKAKGETVAALITGEEKIVPETAKYFVCTVEAMPQDRAVEFVAIDEIQVARDLDRGHVFTDRILNARGFGETMLLGADTMRPMVRKLLPDAEITRRERMSTLKYVGARKITKLPKRSAVVVFSAEEVYAIAELLRRHRGGAAVVMGALSPRTRNAQVALYQSGEVDFLVATDAIGMGLNMDVDHVAFASRRKFDGHSWRDLRPDEIAQIAGRAGRFTRDGDFGETGECEPFDEEIVERVENHEFETIEAVQWRSDTLNFSTVPALIASLETPPSQPGLLRVRGADDEMVLRRLADDLDMMDHVRGPDDVRRLWEACQLPDFRKLSKDEHTQLAARIAGYIVVKKGRVPSTWIAAELDKLDRAEGDLDALQARLAQVRTWTYAASRSDWLEDADEWRMRTRAVEDKLSDALHEALTQRFIDRRTSALLKGLKREDALLAGVSEEGEVTVEGHFVGQLEGLEFRPDPRANGLEGRALRNAALRALRPEVSRRLARIAAAADADISLGRDGRVCVDGAAVARLAPGQPVLKPRLVMIGADTAGGVERNAAHERLELWLAQTVAADLRPLVALETAWREGRLPANARGLAFRLIENAGALDRVTEDIEIDAEAEAVLKRYGVRVGRHSVFMPQLVRPRAAATLAVLWHFAHPGKTQSVFLARPGALSVPLERPRSWGECAAAGFRACGHVAVRLDLVERLAESIEQQPDQLEPMLARIIGRPARELGGVLMALGYHKAPPVEGAPSQWRHALRRRKRKPQSAQPDNAFAELANLLPPSEAPPRRRRSKTA</sequence>
<dbReference type="SUPFAM" id="SSF52540">
    <property type="entry name" value="P-loop containing nucleoside triphosphate hydrolases"/>
    <property type="match status" value="2"/>
</dbReference>
<dbReference type="PROSITE" id="PS51194">
    <property type="entry name" value="HELICASE_CTER"/>
    <property type="match status" value="1"/>
</dbReference>
<dbReference type="PANTHER" id="PTHR12131">
    <property type="entry name" value="ATP-DEPENDENT RNA AND DNA HELICASE"/>
    <property type="match status" value="1"/>
</dbReference>
<evidence type="ECO:0000256" key="1">
    <source>
        <dbReference type="ARBA" id="ARBA00022741"/>
    </source>
</evidence>
<dbReference type="InterPro" id="IPR027417">
    <property type="entry name" value="P-loop_NTPase"/>
</dbReference>
<feature type="domain" description="Helicase C-terminal" evidence="6">
    <location>
        <begin position="158"/>
        <end position="311"/>
    </location>
</feature>
<accession>A0A6I6MQ10</accession>
<evidence type="ECO:0000313" key="8">
    <source>
        <dbReference type="Proteomes" id="UP000431269"/>
    </source>
</evidence>
<protein>
    <submittedName>
        <fullName evidence="7">Superfamily II RNA helicase</fullName>
    </submittedName>
</protein>
<evidence type="ECO:0000313" key="7">
    <source>
        <dbReference type="EMBL" id="QGZ93233.1"/>
    </source>
</evidence>
<proteinExistence type="predicted"/>
<keyword evidence="4" id="KW-0067">ATP-binding</keyword>
<dbReference type="RefSeq" id="WP_158764247.1">
    <property type="nucleotide sequence ID" value="NZ_CP047045.1"/>
</dbReference>
<dbReference type="Proteomes" id="UP000431269">
    <property type="component" value="Chromosome"/>
</dbReference>
<dbReference type="EMBL" id="CP047045">
    <property type="protein sequence ID" value="QGZ93233.1"/>
    <property type="molecule type" value="Genomic_DNA"/>
</dbReference>
<evidence type="ECO:0000259" key="6">
    <source>
        <dbReference type="PROSITE" id="PS51194"/>
    </source>
</evidence>
<evidence type="ECO:0000256" key="4">
    <source>
        <dbReference type="ARBA" id="ARBA00022840"/>
    </source>
</evidence>